<evidence type="ECO:0000259" key="5">
    <source>
        <dbReference type="PROSITE" id="PS50931"/>
    </source>
</evidence>
<dbReference type="Pfam" id="PF00126">
    <property type="entry name" value="HTH_1"/>
    <property type="match status" value="1"/>
</dbReference>
<protein>
    <submittedName>
        <fullName evidence="6">LysR-family transcriptional regulator</fullName>
    </submittedName>
</protein>
<dbReference type="InterPro" id="IPR050950">
    <property type="entry name" value="HTH-type_LysR_regulators"/>
</dbReference>
<keyword evidence="4" id="KW-0804">Transcription</keyword>
<dbReference type="GO" id="GO:0005829">
    <property type="term" value="C:cytosol"/>
    <property type="evidence" value="ECO:0007669"/>
    <property type="project" value="TreeGrafter"/>
</dbReference>
<dbReference type="PANTHER" id="PTHR30419">
    <property type="entry name" value="HTH-TYPE TRANSCRIPTIONAL REGULATOR YBHD"/>
    <property type="match status" value="1"/>
</dbReference>
<gene>
    <name evidence="6" type="ORF">BN948_04747</name>
</gene>
<dbReference type="EMBL" id="CCAE010000075">
    <property type="protein sequence ID" value="CDN90305.1"/>
    <property type="molecule type" value="Genomic_DNA"/>
</dbReference>
<dbReference type="InterPro" id="IPR005119">
    <property type="entry name" value="LysR_subst-bd"/>
</dbReference>
<keyword evidence="7" id="KW-1185">Reference proteome</keyword>
<feature type="domain" description="HTH lysR-type" evidence="5">
    <location>
        <begin position="14"/>
        <end position="71"/>
    </location>
</feature>
<accession>A0A1L1PYC2</accession>
<dbReference type="GO" id="GO:0003677">
    <property type="term" value="F:DNA binding"/>
    <property type="evidence" value="ECO:0007669"/>
    <property type="project" value="UniProtKB-KW"/>
</dbReference>
<comment type="similarity">
    <text evidence="1">Belongs to the LysR transcriptional regulatory family.</text>
</comment>
<dbReference type="AlphaFoldDB" id="A0A1L1PYC2"/>
<evidence type="ECO:0000313" key="6">
    <source>
        <dbReference type="EMBL" id="CDN90305.1"/>
    </source>
</evidence>
<dbReference type="PROSITE" id="PS50931">
    <property type="entry name" value="HTH_LYSR"/>
    <property type="match status" value="1"/>
</dbReference>
<keyword evidence="2" id="KW-0805">Transcription regulation</keyword>
<evidence type="ECO:0000256" key="1">
    <source>
        <dbReference type="ARBA" id="ARBA00009437"/>
    </source>
</evidence>
<dbReference type="SUPFAM" id="SSF46785">
    <property type="entry name" value="Winged helix' DNA-binding domain"/>
    <property type="match status" value="1"/>
</dbReference>
<sequence>MAIHKNPAHLGSLPSVRQLRAFVAVYDSGQLSAAAEALSLTQPAVTVLLRELEARLGVRLFDRSTRSLRRTEAAAEAIGHARRALAEMQALSGGMASLARGERGRLRIAATSTVAQTLLPAAVRRYLDRHPTIELQIDDCAPGEFAERVLAGHVDLGLGTLEGPVPGLSQRVVLRDHLAAVAPAGPRFAADKPLTWKQLAVWPVITVRPGYGVRRRIDAAAREAGVELRVAHEVSLLTTAVALAAAGLGVAVVPGSVFAPALHPELVARRMVRPVVERDTAVVFKSDRSLSPAAQVFAELMERGEA</sequence>
<dbReference type="RefSeq" id="WP_009519333.1">
    <property type="nucleotide sequence ID" value="NZ_CCAE010000075.1"/>
</dbReference>
<dbReference type="SUPFAM" id="SSF53850">
    <property type="entry name" value="Periplasmic binding protein-like II"/>
    <property type="match status" value="1"/>
</dbReference>
<reference evidence="7" key="1">
    <citation type="submission" date="2014-11" db="EMBL/GenBank/DDBJ databases">
        <title>Draft genome sequence of Hydrogenophaga intermedia S1.</title>
        <authorList>
            <person name="Gan H.M."/>
            <person name="Chew T.H."/>
            <person name="Stolz A."/>
        </authorList>
    </citation>
    <scope>NUCLEOTIDE SEQUENCE [LARGE SCALE GENOMIC DNA]</scope>
    <source>
        <strain evidence="7">S1</strain>
    </source>
</reference>
<dbReference type="InterPro" id="IPR036390">
    <property type="entry name" value="WH_DNA-bd_sf"/>
</dbReference>
<evidence type="ECO:0000313" key="7">
    <source>
        <dbReference type="Proteomes" id="UP000028878"/>
    </source>
</evidence>
<evidence type="ECO:0000256" key="4">
    <source>
        <dbReference type="ARBA" id="ARBA00023163"/>
    </source>
</evidence>
<organism evidence="6 7">
    <name type="scientific">Hydrogenophaga intermedia</name>
    <dbReference type="NCBI Taxonomy" id="65786"/>
    <lineage>
        <taxon>Bacteria</taxon>
        <taxon>Pseudomonadati</taxon>
        <taxon>Pseudomonadota</taxon>
        <taxon>Betaproteobacteria</taxon>
        <taxon>Burkholderiales</taxon>
        <taxon>Comamonadaceae</taxon>
        <taxon>Hydrogenophaga</taxon>
    </lineage>
</organism>
<dbReference type="FunFam" id="1.10.10.10:FF:000001">
    <property type="entry name" value="LysR family transcriptional regulator"/>
    <property type="match status" value="1"/>
</dbReference>
<dbReference type="InterPro" id="IPR036388">
    <property type="entry name" value="WH-like_DNA-bd_sf"/>
</dbReference>
<dbReference type="Gene3D" id="3.40.190.290">
    <property type="match status" value="1"/>
</dbReference>
<dbReference type="Pfam" id="PF03466">
    <property type="entry name" value="LysR_substrate"/>
    <property type="match status" value="1"/>
</dbReference>
<dbReference type="Gene3D" id="1.10.10.10">
    <property type="entry name" value="Winged helix-like DNA-binding domain superfamily/Winged helix DNA-binding domain"/>
    <property type="match status" value="1"/>
</dbReference>
<dbReference type="Proteomes" id="UP000028878">
    <property type="component" value="Unassembled WGS sequence"/>
</dbReference>
<evidence type="ECO:0000256" key="2">
    <source>
        <dbReference type="ARBA" id="ARBA00023015"/>
    </source>
</evidence>
<keyword evidence="3" id="KW-0238">DNA-binding</keyword>
<proteinExistence type="inferred from homology"/>
<name>A0A1L1PYC2_HYDIT</name>
<dbReference type="GO" id="GO:0003700">
    <property type="term" value="F:DNA-binding transcription factor activity"/>
    <property type="evidence" value="ECO:0007669"/>
    <property type="project" value="InterPro"/>
</dbReference>
<dbReference type="PRINTS" id="PR00039">
    <property type="entry name" value="HTHLYSR"/>
</dbReference>
<dbReference type="PANTHER" id="PTHR30419:SF8">
    <property type="entry name" value="NITROGEN ASSIMILATION TRANSCRIPTIONAL ACTIVATOR-RELATED"/>
    <property type="match status" value="1"/>
</dbReference>
<dbReference type="InterPro" id="IPR000847">
    <property type="entry name" value="LysR_HTH_N"/>
</dbReference>
<evidence type="ECO:0000256" key="3">
    <source>
        <dbReference type="ARBA" id="ARBA00023125"/>
    </source>
</evidence>